<name>A0ABS3B4V4_9XANT</name>
<keyword evidence="2" id="KW-1185">Reference proteome</keyword>
<organism evidence="1 2">
    <name type="scientific">Xanthomonas bonasiae</name>
    <dbReference type="NCBI Taxonomy" id="2810351"/>
    <lineage>
        <taxon>Bacteria</taxon>
        <taxon>Pseudomonadati</taxon>
        <taxon>Pseudomonadota</taxon>
        <taxon>Gammaproteobacteria</taxon>
        <taxon>Lysobacterales</taxon>
        <taxon>Lysobacteraceae</taxon>
        <taxon>Xanthomonas</taxon>
    </lineage>
</organism>
<gene>
    <name evidence="1" type="ORF">JR064_14455</name>
</gene>
<sequence length="136" mass="14684">MHRRREHMAEKADKAVLAEGVSATLYQGTFVVNNGTGQTITNVSVKHTCGNFVNTSVAVSLAPGESAPPVKLEAQTGSNDYWSLSFQMGNVSRSRSSKQCNYETEDAPNTCVIALYDDSFSVITPKSSPCLNNAYD</sequence>
<evidence type="ECO:0000313" key="1">
    <source>
        <dbReference type="EMBL" id="MBN6103365.1"/>
    </source>
</evidence>
<reference evidence="1 2" key="1">
    <citation type="submission" date="2021-02" db="EMBL/GenBank/DDBJ databases">
        <title>Taxonomically Unique Crown Gall-Associated Xanthomonas Stains Have Deficiency in Virulence Repertories.</title>
        <authorList>
            <person name="Mafakheri H."/>
            <person name="Taghavi S.M."/>
            <person name="Dimkic I."/>
            <person name="Nemanja K."/>
            <person name="Osdaghi E."/>
        </authorList>
    </citation>
    <scope>NUCLEOTIDE SEQUENCE [LARGE SCALE GENOMIC DNA]</scope>
    <source>
        <strain evidence="1 2">FX4</strain>
    </source>
</reference>
<dbReference type="Proteomes" id="UP000695802">
    <property type="component" value="Unassembled WGS sequence"/>
</dbReference>
<dbReference type="EMBL" id="JAFIWB010000017">
    <property type="protein sequence ID" value="MBN6103365.1"/>
    <property type="molecule type" value="Genomic_DNA"/>
</dbReference>
<comment type="caution">
    <text evidence="1">The sequence shown here is derived from an EMBL/GenBank/DDBJ whole genome shotgun (WGS) entry which is preliminary data.</text>
</comment>
<proteinExistence type="predicted"/>
<protein>
    <submittedName>
        <fullName evidence="1">Uncharacterized protein</fullName>
    </submittedName>
</protein>
<accession>A0ABS3B4V4</accession>
<evidence type="ECO:0000313" key="2">
    <source>
        <dbReference type="Proteomes" id="UP000695802"/>
    </source>
</evidence>